<evidence type="ECO:0000313" key="1">
    <source>
        <dbReference type="EMBL" id="KAA8577531.1"/>
    </source>
</evidence>
<gene>
    <name evidence="1" type="ORF">FQN60_002488</name>
</gene>
<name>A0A5J5CAR4_9PERO</name>
<accession>A0A5J5CAR4</accession>
<dbReference type="AlphaFoldDB" id="A0A5J5CAR4"/>
<proteinExistence type="predicted"/>
<comment type="caution">
    <text evidence="1">The sequence shown here is derived from an EMBL/GenBank/DDBJ whole genome shotgun (WGS) entry which is preliminary data.</text>
</comment>
<reference evidence="1 2" key="1">
    <citation type="submission" date="2019-08" db="EMBL/GenBank/DDBJ databases">
        <title>A chromosome-level genome assembly, high-density linkage maps, and genome scans reveal the genomic architecture of hybrid incompatibilities underlying speciation via character displacement in darters (Percidae: Etheostominae).</title>
        <authorList>
            <person name="Moran R.L."/>
            <person name="Catchen J.M."/>
            <person name="Fuller R.C."/>
        </authorList>
    </citation>
    <scope>NUCLEOTIDE SEQUENCE [LARGE SCALE GENOMIC DNA]</scope>
    <source>
        <strain evidence="1">EspeVRDwgs_2016</strain>
        <tissue evidence="1">Muscle</tissue>
    </source>
</reference>
<keyword evidence="2" id="KW-1185">Reference proteome</keyword>
<protein>
    <submittedName>
        <fullName evidence="1">Uncharacterized protein</fullName>
    </submittedName>
</protein>
<dbReference type="EMBL" id="VOFY01002631">
    <property type="protein sequence ID" value="KAA8577531.1"/>
    <property type="molecule type" value="Genomic_DNA"/>
</dbReference>
<sequence>MRSIVHFRTNGPKNSPLWKEQVLRCV</sequence>
<organism evidence="1 2">
    <name type="scientific">Etheostoma spectabile</name>
    <name type="common">orangethroat darter</name>
    <dbReference type="NCBI Taxonomy" id="54343"/>
    <lineage>
        <taxon>Eukaryota</taxon>
        <taxon>Metazoa</taxon>
        <taxon>Chordata</taxon>
        <taxon>Craniata</taxon>
        <taxon>Vertebrata</taxon>
        <taxon>Euteleostomi</taxon>
        <taxon>Actinopterygii</taxon>
        <taxon>Neopterygii</taxon>
        <taxon>Teleostei</taxon>
        <taxon>Neoteleostei</taxon>
        <taxon>Acanthomorphata</taxon>
        <taxon>Eupercaria</taxon>
        <taxon>Perciformes</taxon>
        <taxon>Percoidei</taxon>
        <taxon>Percidae</taxon>
        <taxon>Etheostomatinae</taxon>
        <taxon>Etheostoma</taxon>
    </lineage>
</organism>
<evidence type="ECO:0000313" key="2">
    <source>
        <dbReference type="Proteomes" id="UP000327493"/>
    </source>
</evidence>
<dbReference type="Proteomes" id="UP000327493">
    <property type="component" value="Unassembled WGS sequence"/>
</dbReference>